<sequence length="96" mass="11278">MRILELSVDEYKELENIKDLCSSKVDKYGLIIKDVKCQSNDEFINVRIRKDKVVEGMEYFKYLCETCKLIGNFKFSIFNGTVYFTIENKICEIGNI</sequence>
<dbReference type="AlphaFoldDB" id="A0AAN6A501"/>
<name>A0AAN6A501_CLODI</name>
<evidence type="ECO:0000313" key="2">
    <source>
        <dbReference type="Proteomes" id="UP000878956"/>
    </source>
</evidence>
<organism evidence="1 2">
    <name type="scientific">Clostridioides difficile</name>
    <name type="common">Peptoclostridium difficile</name>
    <dbReference type="NCBI Taxonomy" id="1496"/>
    <lineage>
        <taxon>Bacteria</taxon>
        <taxon>Bacillati</taxon>
        <taxon>Bacillota</taxon>
        <taxon>Clostridia</taxon>
        <taxon>Peptostreptococcales</taxon>
        <taxon>Peptostreptococcaceae</taxon>
        <taxon>Clostridioides</taxon>
    </lineage>
</organism>
<dbReference type="EMBL" id="DAEPXK010000008">
    <property type="protein sequence ID" value="HBH1541575.1"/>
    <property type="molecule type" value="Genomic_DNA"/>
</dbReference>
<protein>
    <submittedName>
        <fullName evidence="1">Uncharacterized protein</fullName>
    </submittedName>
</protein>
<proteinExistence type="predicted"/>
<dbReference type="Proteomes" id="UP000878956">
    <property type="component" value="Unassembled WGS sequence"/>
</dbReference>
<dbReference type="RefSeq" id="WP_207011640.1">
    <property type="nucleotide sequence ID" value="NZ_JAFBLX010000011.1"/>
</dbReference>
<comment type="caution">
    <text evidence="1">The sequence shown here is derived from an EMBL/GenBank/DDBJ whole genome shotgun (WGS) entry which is preliminary data.</text>
</comment>
<accession>A0AAN6A501</accession>
<reference evidence="1" key="2">
    <citation type="submission" date="2021-06" db="EMBL/GenBank/DDBJ databases">
        <authorList>
            <consortium name="NCBI Pathogen Detection Project"/>
        </authorList>
    </citation>
    <scope>NUCLEOTIDE SEQUENCE</scope>
    <source>
        <strain evidence="1">HN1000</strain>
    </source>
</reference>
<evidence type="ECO:0000313" key="1">
    <source>
        <dbReference type="EMBL" id="HBH1541575.1"/>
    </source>
</evidence>
<reference evidence="1" key="1">
    <citation type="journal article" date="2018" name="Genome Biol.">
        <title>SKESA: strategic k-mer extension for scrupulous assemblies.</title>
        <authorList>
            <person name="Souvorov A."/>
            <person name="Agarwala R."/>
            <person name="Lipman D.J."/>
        </authorList>
    </citation>
    <scope>NUCLEOTIDE SEQUENCE</scope>
    <source>
        <strain evidence="1">HN1000</strain>
    </source>
</reference>
<gene>
    <name evidence="1" type="ORF">KRM00_001037</name>
</gene>